<dbReference type="EMBL" id="PDKJ01000108">
    <property type="protein sequence ID" value="RXJ61593.1"/>
    <property type="molecule type" value="Genomic_DNA"/>
</dbReference>
<organism evidence="1 2">
    <name type="scientific">Halarcobacter ebronensis</name>
    <dbReference type="NCBI Taxonomy" id="1462615"/>
    <lineage>
        <taxon>Bacteria</taxon>
        <taxon>Pseudomonadati</taxon>
        <taxon>Campylobacterota</taxon>
        <taxon>Epsilonproteobacteria</taxon>
        <taxon>Campylobacterales</taxon>
        <taxon>Arcobacteraceae</taxon>
        <taxon>Halarcobacter</taxon>
    </lineage>
</organism>
<dbReference type="Proteomes" id="UP000290172">
    <property type="component" value="Unassembled WGS sequence"/>
</dbReference>
<evidence type="ECO:0000313" key="2">
    <source>
        <dbReference type="Proteomes" id="UP000290172"/>
    </source>
</evidence>
<feature type="non-terminal residue" evidence="1">
    <location>
        <position position="1"/>
    </location>
</feature>
<dbReference type="AlphaFoldDB" id="A0A4Q0XWM3"/>
<name>A0A4Q0XWM3_9BACT</name>
<evidence type="ECO:0000313" key="1">
    <source>
        <dbReference type="EMBL" id="RXJ61593.1"/>
    </source>
</evidence>
<accession>A0A4Q0XWM3</accession>
<proteinExistence type="predicted"/>
<dbReference type="RefSeq" id="WP_164970350.1">
    <property type="nucleotide sequence ID" value="NZ_PDKJ01000108.1"/>
</dbReference>
<gene>
    <name evidence="1" type="ORF">CRV08_16150</name>
</gene>
<comment type="caution">
    <text evidence="1">The sequence shown here is derived from an EMBL/GenBank/DDBJ whole genome shotgun (WGS) entry which is preliminary data.</text>
</comment>
<feature type="non-terminal residue" evidence="1">
    <location>
        <position position="173"/>
    </location>
</feature>
<sequence>SSALSSKFGKDLEGTLNGLSYDEMASAESNSKLAGRVGGSKGYLNLGKDAFDKTAENAEYMAESKARSTQATISGKGGLRNAVALDETGAEIKAGTDKGSIEQKAQMLEEAMGKGVAKGAKSLAEAMASIAGVSSATQFGKEIGFANKLTSENAQSLYNQLLDTKDANGNNLF</sequence>
<protein>
    <submittedName>
        <fullName evidence="1">Uncharacterized protein</fullName>
    </submittedName>
</protein>
<reference evidence="1 2" key="1">
    <citation type="submission" date="2017-10" db="EMBL/GenBank/DDBJ databases">
        <title>Genomics of the genus Arcobacter.</title>
        <authorList>
            <person name="Perez-Cataluna A."/>
            <person name="Figueras M.J."/>
        </authorList>
    </citation>
    <scope>NUCLEOTIDE SEQUENCE [LARGE SCALE GENOMIC DNA]</scope>
    <source>
        <strain evidence="1 2">CECT 8993</strain>
    </source>
</reference>